<sequence>MASPFFFVAKKEAGALRPCQDYRDLNNGTIKNRYPLPLVTDLVDKLKTARVFTKLDLRNGYNNIQIKDGDQWKAAFKTPQGLFEPMVMFFGLTNSLATFQAFMNDILKDFIDEGWCMVYMDNILIFSDEINLHRLRTRHVLERLRENNLYLKPEKCEFEVTKTLFLGMVITPGHISMDETKLAGIKDWEAPKTVKGVRLFLGFTNFYQKFIGKYVELAQPLHELTKKNTKFEWTKTQDIAFNVLKVKFLQQPILQMPDDEKPFIIEADASKWATGAVLKQQGPDGDLHPCGYISHAFTSTKWNYKIYDQELLAITNALKAWEHYLLGGAHLKLNRRQARLSLYLTQFNLRLVHVPGTKMVQSDALSRQTDLVDEEENDNEDVVMLPDKLFVNVIDTELKMMLEEALPSNEFLQMTIESLIEKGTPPIKSSLQEWQTEGNLLFYKDRIYVPNDPTLRKLIVKTIHEALPHGHSGQWNTVDQSFVDGCAACQQMKVNTHPMRTPIQPIGGHKDVLPFQIILMDLITDLPKVADCDSILVVVDHAATKGVIFIPCHKKIDATDTAELLFQHVYKRFGLPDKIISDRDPRFAAEVFREMGKLLGIKQMLSTAYHSQTDGETERVNQEVEIFLQFFCAKEQMKWKDLLHFAEFAHNTRTHSVTKNSPFYLTMGYHP</sequence>
<feature type="domain" description="Reverse transcriptase" evidence="3">
    <location>
        <begin position="1"/>
        <end position="170"/>
    </location>
</feature>
<dbReference type="PROSITE" id="PS50878">
    <property type="entry name" value="RT_POL"/>
    <property type="match status" value="1"/>
</dbReference>
<dbReference type="GO" id="GO:0003723">
    <property type="term" value="F:RNA binding"/>
    <property type="evidence" value="ECO:0007669"/>
    <property type="project" value="UniProtKB-KW"/>
</dbReference>
<reference evidence="5 6" key="1">
    <citation type="submission" date="2015-12" db="EMBL/GenBank/DDBJ databases">
        <title>Draft genome sequence of Moniliophthora roreri, the causal agent of frosty pod rot of cacao.</title>
        <authorList>
            <person name="Aime M.C."/>
            <person name="Diaz-Valderrama J.R."/>
            <person name="Kijpornyongpan T."/>
            <person name="Phillips-Mora W."/>
        </authorList>
    </citation>
    <scope>NUCLEOTIDE SEQUENCE [LARGE SCALE GENOMIC DNA]</scope>
    <source>
        <strain evidence="5 6">MCA 2952</strain>
    </source>
</reference>
<dbReference type="InterPro" id="IPR043128">
    <property type="entry name" value="Rev_trsase/Diguanyl_cyclase"/>
</dbReference>
<evidence type="ECO:0000256" key="2">
    <source>
        <dbReference type="ARBA" id="ARBA00023268"/>
    </source>
</evidence>
<dbReference type="Pfam" id="PF17919">
    <property type="entry name" value="RT_RNaseH_2"/>
    <property type="match status" value="1"/>
</dbReference>
<dbReference type="SUPFAM" id="SSF56672">
    <property type="entry name" value="DNA/RNA polymerases"/>
    <property type="match status" value="1"/>
</dbReference>
<dbReference type="InterPro" id="IPR043502">
    <property type="entry name" value="DNA/RNA_pol_sf"/>
</dbReference>
<proteinExistence type="predicted"/>
<dbReference type="GO" id="GO:0015074">
    <property type="term" value="P:DNA integration"/>
    <property type="evidence" value="ECO:0007669"/>
    <property type="project" value="InterPro"/>
</dbReference>
<dbReference type="FunFam" id="3.30.70.270:FF:000020">
    <property type="entry name" value="Transposon Tf2-6 polyprotein-like Protein"/>
    <property type="match status" value="1"/>
</dbReference>
<protein>
    <recommendedName>
        <fullName evidence="7">Reverse transcriptase-rnase h-integrase</fullName>
    </recommendedName>
</protein>
<evidence type="ECO:0000256" key="1">
    <source>
        <dbReference type="ARBA" id="ARBA00022884"/>
    </source>
</evidence>
<evidence type="ECO:0000259" key="4">
    <source>
        <dbReference type="PROSITE" id="PS50994"/>
    </source>
</evidence>
<evidence type="ECO:0008006" key="7">
    <source>
        <dbReference type="Google" id="ProtNLM"/>
    </source>
</evidence>
<dbReference type="InterPro" id="IPR012337">
    <property type="entry name" value="RNaseH-like_sf"/>
</dbReference>
<dbReference type="InterPro" id="IPR000477">
    <property type="entry name" value="RT_dom"/>
</dbReference>
<dbReference type="InterPro" id="IPR041577">
    <property type="entry name" value="RT_RNaseH_2"/>
</dbReference>
<accession>A0A0W0FLZ5</accession>
<dbReference type="EMBL" id="LATX01001856">
    <property type="protein sequence ID" value="KTB37315.1"/>
    <property type="molecule type" value="Genomic_DNA"/>
</dbReference>
<dbReference type="InterPro" id="IPR036397">
    <property type="entry name" value="RNaseH_sf"/>
</dbReference>
<name>A0A0W0FLZ5_MONRR</name>
<dbReference type="Pfam" id="PF00078">
    <property type="entry name" value="RVT_1"/>
    <property type="match status" value="1"/>
</dbReference>
<dbReference type="PANTHER" id="PTHR37984:SF5">
    <property type="entry name" value="PROTEIN NYNRIN-LIKE"/>
    <property type="match status" value="1"/>
</dbReference>
<dbReference type="Gene3D" id="3.10.10.10">
    <property type="entry name" value="HIV Type 1 Reverse Transcriptase, subunit A, domain 1"/>
    <property type="match status" value="1"/>
</dbReference>
<evidence type="ECO:0000313" key="6">
    <source>
        <dbReference type="Proteomes" id="UP000054988"/>
    </source>
</evidence>
<dbReference type="CDD" id="cd09274">
    <property type="entry name" value="RNase_HI_RT_Ty3"/>
    <property type="match status" value="1"/>
</dbReference>
<evidence type="ECO:0000313" key="5">
    <source>
        <dbReference type="EMBL" id="KTB37315.1"/>
    </source>
</evidence>
<keyword evidence="1" id="KW-0694">RNA-binding</keyword>
<dbReference type="Proteomes" id="UP000054988">
    <property type="component" value="Unassembled WGS sequence"/>
</dbReference>
<dbReference type="Gene3D" id="3.30.420.10">
    <property type="entry name" value="Ribonuclease H-like superfamily/Ribonuclease H"/>
    <property type="match status" value="1"/>
</dbReference>
<dbReference type="PANTHER" id="PTHR37984">
    <property type="entry name" value="PROTEIN CBG26694"/>
    <property type="match status" value="1"/>
</dbReference>
<keyword evidence="2" id="KW-0511">Multifunctional enzyme</keyword>
<dbReference type="PROSITE" id="PS50994">
    <property type="entry name" value="INTEGRASE"/>
    <property type="match status" value="1"/>
</dbReference>
<comment type="caution">
    <text evidence="5">The sequence shown here is derived from an EMBL/GenBank/DDBJ whole genome shotgun (WGS) entry which is preliminary data.</text>
</comment>
<gene>
    <name evidence="5" type="ORF">WG66_10106</name>
</gene>
<dbReference type="AlphaFoldDB" id="A0A0W0FLZ5"/>
<dbReference type="GO" id="GO:0005634">
    <property type="term" value="C:nucleus"/>
    <property type="evidence" value="ECO:0007669"/>
    <property type="project" value="UniProtKB-ARBA"/>
</dbReference>
<organism evidence="5 6">
    <name type="scientific">Moniliophthora roreri</name>
    <name type="common">Frosty pod rot fungus</name>
    <name type="synonym">Monilia roreri</name>
    <dbReference type="NCBI Taxonomy" id="221103"/>
    <lineage>
        <taxon>Eukaryota</taxon>
        <taxon>Fungi</taxon>
        <taxon>Dikarya</taxon>
        <taxon>Basidiomycota</taxon>
        <taxon>Agaricomycotina</taxon>
        <taxon>Agaricomycetes</taxon>
        <taxon>Agaricomycetidae</taxon>
        <taxon>Agaricales</taxon>
        <taxon>Marasmiineae</taxon>
        <taxon>Marasmiaceae</taxon>
        <taxon>Moniliophthora</taxon>
    </lineage>
</organism>
<dbReference type="CDD" id="cd01647">
    <property type="entry name" value="RT_LTR"/>
    <property type="match status" value="1"/>
</dbReference>
<dbReference type="SUPFAM" id="SSF53098">
    <property type="entry name" value="Ribonuclease H-like"/>
    <property type="match status" value="1"/>
</dbReference>
<feature type="domain" description="Integrase catalytic" evidence="4">
    <location>
        <begin position="510"/>
        <end position="670"/>
    </location>
</feature>
<dbReference type="Gene3D" id="3.30.70.270">
    <property type="match status" value="2"/>
</dbReference>
<dbReference type="InterPro" id="IPR050951">
    <property type="entry name" value="Retrovirus_Pol_polyprotein"/>
</dbReference>
<dbReference type="GO" id="GO:0003824">
    <property type="term" value="F:catalytic activity"/>
    <property type="evidence" value="ECO:0007669"/>
    <property type="project" value="UniProtKB-KW"/>
</dbReference>
<evidence type="ECO:0000259" key="3">
    <source>
        <dbReference type="PROSITE" id="PS50878"/>
    </source>
</evidence>
<dbReference type="InterPro" id="IPR001584">
    <property type="entry name" value="Integrase_cat-core"/>
</dbReference>